<dbReference type="Proteomes" id="UP000231655">
    <property type="component" value="Unassembled WGS sequence"/>
</dbReference>
<keyword evidence="12" id="KW-0966">Cell projection</keyword>
<keyword evidence="9 10" id="KW-0472">Membrane</keyword>
<comment type="subcellular location">
    <subcellularLocation>
        <location evidence="10">Cell inner membrane</location>
    </subcellularLocation>
    <subcellularLocation>
        <location evidence="2">Cell membrane</location>
        <topology evidence="2">Single-pass membrane protein</topology>
    </subcellularLocation>
</comment>
<dbReference type="InterPro" id="IPR005503">
    <property type="entry name" value="FliL"/>
</dbReference>
<name>A0A285HW41_9RHOB</name>
<evidence type="ECO:0000256" key="10">
    <source>
        <dbReference type="RuleBase" id="RU364125"/>
    </source>
</evidence>
<feature type="compositionally biased region" description="Basic and acidic residues" evidence="11">
    <location>
        <begin position="48"/>
        <end position="61"/>
    </location>
</feature>
<proteinExistence type="inferred from homology"/>
<dbReference type="AlphaFoldDB" id="A0A285HW41"/>
<dbReference type="Pfam" id="PF03748">
    <property type="entry name" value="FliL"/>
    <property type="match status" value="1"/>
</dbReference>
<keyword evidence="12" id="KW-0969">Cilium</keyword>
<evidence type="ECO:0000313" key="14">
    <source>
        <dbReference type="Proteomes" id="UP000231655"/>
    </source>
</evidence>
<keyword evidence="4" id="KW-1003">Cell membrane</keyword>
<evidence type="ECO:0000313" key="12">
    <source>
        <dbReference type="EMBL" id="PJE27403.1"/>
    </source>
</evidence>
<accession>A0A285HW41</accession>
<dbReference type="OrthoDB" id="7864548at2"/>
<evidence type="ECO:0000256" key="7">
    <source>
        <dbReference type="ARBA" id="ARBA00022779"/>
    </source>
</evidence>
<gene>
    <name evidence="12" type="ORF">CVM39_12470</name>
    <name evidence="13" type="ORF">SAMN06297129_0667</name>
</gene>
<keyword evidence="15" id="KW-1185">Reference proteome</keyword>
<comment type="function">
    <text evidence="1 10">Controls the rotational direction of flagella during chemotaxis.</text>
</comment>
<evidence type="ECO:0000256" key="2">
    <source>
        <dbReference type="ARBA" id="ARBA00004162"/>
    </source>
</evidence>
<evidence type="ECO:0000256" key="4">
    <source>
        <dbReference type="ARBA" id="ARBA00022475"/>
    </source>
</evidence>
<keyword evidence="7 10" id="KW-0283">Flagellar rotation</keyword>
<organism evidence="13 14">
    <name type="scientific">Pseudooceanicola antarcticus</name>
    <dbReference type="NCBI Taxonomy" id="1247613"/>
    <lineage>
        <taxon>Bacteria</taxon>
        <taxon>Pseudomonadati</taxon>
        <taxon>Pseudomonadota</taxon>
        <taxon>Alphaproteobacteria</taxon>
        <taxon>Rhodobacterales</taxon>
        <taxon>Paracoccaceae</taxon>
        <taxon>Pseudooceanicola</taxon>
    </lineage>
</organism>
<dbReference type="EMBL" id="OBEA01000001">
    <property type="protein sequence ID" value="SNY39958.1"/>
    <property type="molecule type" value="Genomic_DNA"/>
</dbReference>
<keyword evidence="5 10" id="KW-0145">Chemotaxis</keyword>
<evidence type="ECO:0000256" key="5">
    <source>
        <dbReference type="ARBA" id="ARBA00022500"/>
    </source>
</evidence>
<evidence type="ECO:0000256" key="9">
    <source>
        <dbReference type="ARBA" id="ARBA00023136"/>
    </source>
</evidence>
<reference evidence="12 15" key="2">
    <citation type="journal article" date="2018" name="Int. J. Syst. Evol. Microbiol.">
        <title>Pseudooceanicola lipolyticus sp. nov., a marine alphaproteobacterium, reclassification of Oceanicola flagellatus as Pseudooceanicola flagellatus comb. nov. and emended description of the genus Pseudooceanicola.</title>
        <authorList>
            <person name="Huang M.-M."/>
            <person name="Guo L.-L."/>
            <person name="Wu Y.-H."/>
            <person name="Lai Q.-L."/>
            <person name="Shao Z.-Z."/>
            <person name="Wang C.-S."/>
            <person name="Wu M."/>
            <person name="Xu X.-W."/>
        </authorList>
    </citation>
    <scope>NUCLEOTIDE SEQUENCE [LARGE SCALE GENOMIC DNA]</scope>
    <source>
        <strain evidence="12 15">Ar-45</strain>
    </source>
</reference>
<dbReference type="RefSeq" id="WP_097144433.1">
    <property type="nucleotide sequence ID" value="NZ_OBEA01000001.1"/>
</dbReference>
<dbReference type="Proteomes" id="UP000231702">
    <property type="component" value="Unassembled WGS sequence"/>
</dbReference>
<evidence type="ECO:0000313" key="15">
    <source>
        <dbReference type="Proteomes" id="UP000231702"/>
    </source>
</evidence>
<feature type="region of interest" description="Disordered" evidence="11">
    <location>
        <begin position="40"/>
        <end position="61"/>
    </location>
</feature>
<keyword evidence="10" id="KW-0997">Cell inner membrane</keyword>
<evidence type="ECO:0000256" key="3">
    <source>
        <dbReference type="ARBA" id="ARBA00008281"/>
    </source>
</evidence>
<dbReference type="EMBL" id="PGTD01000017">
    <property type="protein sequence ID" value="PJE27403.1"/>
    <property type="molecule type" value="Genomic_DNA"/>
</dbReference>
<keyword evidence="12" id="KW-0282">Flagellum</keyword>
<evidence type="ECO:0000256" key="6">
    <source>
        <dbReference type="ARBA" id="ARBA00022692"/>
    </source>
</evidence>
<evidence type="ECO:0000256" key="1">
    <source>
        <dbReference type="ARBA" id="ARBA00002254"/>
    </source>
</evidence>
<evidence type="ECO:0000256" key="8">
    <source>
        <dbReference type="ARBA" id="ARBA00022989"/>
    </source>
</evidence>
<comment type="similarity">
    <text evidence="3 10">Belongs to the FliL family.</text>
</comment>
<keyword evidence="8" id="KW-1133">Transmembrane helix</keyword>
<evidence type="ECO:0000256" key="11">
    <source>
        <dbReference type="SAM" id="MobiDB-lite"/>
    </source>
</evidence>
<sequence length="170" mass="18075">MKKLLPILLIVLGIGGGAGAGLMLRPAPQDMVSIDPCGDGTAVADAGHASEEAHPPEEDAEPVEREYVKMNNQFIIPVVTDEKIGALVVMSISLEVDIGGQQQVYAREPKLRDAFLQVMFDHANVGGFQGAFTNSNNLDVLRSGLLNVAKKVLGPMVSDVLITDIARQDA</sequence>
<keyword evidence="6" id="KW-0812">Transmembrane</keyword>
<evidence type="ECO:0000313" key="13">
    <source>
        <dbReference type="EMBL" id="SNY39958.1"/>
    </source>
</evidence>
<reference evidence="13 14" key="1">
    <citation type="submission" date="2017-09" db="EMBL/GenBank/DDBJ databases">
        <authorList>
            <person name="Ehlers B."/>
            <person name="Leendertz F.H."/>
        </authorList>
    </citation>
    <scope>NUCLEOTIDE SEQUENCE [LARGE SCALE GENOMIC DNA]</scope>
    <source>
        <strain evidence="13 14">CGMCC 1.12662</strain>
    </source>
</reference>
<protein>
    <recommendedName>
        <fullName evidence="10">Flagellar protein FliL</fullName>
    </recommendedName>
</protein>